<dbReference type="Proteomes" id="UP001574169">
    <property type="component" value="Unassembled WGS sequence"/>
</dbReference>
<gene>
    <name evidence="1" type="ORF">AAGV28_02435</name>
</gene>
<sequence>MHKLSIPFLIFFVFFLSFCSYKNDENNIQNRLAIIGTWHWQKSIGGITGNEIITPTSTGVNKKLIFGSNKKVTIFTNDAETGQYNYTIKKGNSIFDNKQHYLLTFNEMSYVIQNLDDKNLSIQDNFTEGYVLTYIK</sequence>
<name>A0ABV4TBD2_9FLAO</name>
<accession>A0ABV4TBD2</accession>
<protein>
    <recommendedName>
        <fullName evidence="3">Lipocalin-like domain-containing protein</fullName>
    </recommendedName>
</protein>
<organism evidence="1 2">
    <name type="scientific">Flavobacterium zubiriense</name>
    <dbReference type="NCBI Taxonomy" id="3138075"/>
    <lineage>
        <taxon>Bacteria</taxon>
        <taxon>Pseudomonadati</taxon>
        <taxon>Bacteroidota</taxon>
        <taxon>Flavobacteriia</taxon>
        <taxon>Flavobacteriales</taxon>
        <taxon>Flavobacteriaceae</taxon>
        <taxon>Flavobacterium</taxon>
    </lineage>
</organism>
<evidence type="ECO:0000313" key="1">
    <source>
        <dbReference type="EMBL" id="MFA9190217.1"/>
    </source>
</evidence>
<evidence type="ECO:0008006" key="3">
    <source>
        <dbReference type="Google" id="ProtNLM"/>
    </source>
</evidence>
<dbReference type="RefSeq" id="WP_373405240.1">
    <property type="nucleotide sequence ID" value="NZ_JBCFQL010000002.1"/>
</dbReference>
<reference evidence="1 2" key="1">
    <citation type="submission" date="2024-04" db="EMBL/GenBank/DDBJ databases">
        <title>New Clade of Flavobacterium.</title>
        <authorList>
            <person name="Matos L."/>
            <person name="Proenca D.N."/>
            <person name="Fransisco R.M."/>
            <person name="Chung A.P."/>
            <person name="Maccario L."/>
            <person name="Sorensen S.J."/>
            <person name="Morais P.V."/>
        </authorList>
    </citation>
    <scope>NUCLEOTIDE SEQUENCE [LARGE SCALE GENOMIC DNA]</scope>
    <source>
        <strain evidence="1 2">FZUC8N2.13</strain>
    </source>
</reference>
<proteinExistence type="predicted"/>
<keyword evidence="2" id="KW-1185">Reference proteome</keyword>
<evidence type="ECO:0000313" key="2">
    <source>
        <dbReference type="Proteomes" id="UP001574169"/>
    </source>
</evidence>
<comment type="caution">
    <text evidence="1">The sequence shown here is derived from an EMBL/GenBank/DDBJ whole genome shotgun (WGS) entry which is preliminary data.</text>
</comment>
<dbReference type="EMBL" id="JBCFQL010000002">
    <property type="protein sequence ID" value="MFA9190217.1"/>
    <property type="molecule type" value="Genomic_DNA"/>
</dbReference>